<sequence>MDFIARVTEQLDLAAQQLHQRTPAHARCALILIDDIVELILHGWCEDACKADANHAKLGQEKFSRGERKAALGQRFDEKPKFCARLGYIDEPQRDFILNCHSYRNEPYHVGLLYEEIFEPIASEYYLLACDLLLTHERHGFARSFPNETYPAALLEHAGRPAAPHDHGKIFGPASQALRNARPQPSTSLQRALFTSMFWRVQAISGTLDSLMKAAPRHESNDELLLELESRAAWLTHTDSRADAAALAADPRLYHEERQRFQSSYKQTFYAAALERWRDRAKQLRDEPNAYLALKEHETLRRACEPYAELVFEAAAEVDAELQRQIDEAFGRK</sequence>
<accession>A0A150P2F7</accession>
<comment type="caution">
    <text evidence="1">The sequence shown here is derived from an EMBL/GenBank/DDBJ whole genome shotgun (WGS) entry which is preliminary data.</text>
</comment>
<evidence type="ECO:0000313" key="4">
    <source>
        <dbReference type="Proteomes" id="UP000075604"/>
    </source>
</evidence>
<dbReference type="AlphaFoldDB" id="A0A150P2F7"/>
<dbReference type="Proteomes" id="UP000075604">
    <property type="component" value="Unassembled WGS sequence"/>
</dbReference>
<proteinExistence type="predicted"/>
<dbReference type="EMBL" id="JELX01004273">
    <property type="protein sequence ID" value="KYF49261.1"/>
    <property type="molecule type" value="Genomic_DNA"/>
</dbReference>
<protein>
    <submittedName>
        <fullName evidence="1">Uncharacterized protein</fullName>
    </submittedName>
</protein>
<name>A0A150P2F7_SORCE</name>
<evidence type="ECO:0000313" key="3">
    <source>
        <dbReference type="Proteomes" id="UP000075502"/>
    </source>
</evidence>
<organism evidence="1 4">
    <name type="scientific">Sorangium cellulosum</name>
    <name type="common">Polyangium cellulosum</name>
    <dbReference type="NCBI Taxonomy" id="56"/>
    <lineage>
        <taxon>Bacteria</taxon>
        <taxon>Pseudomonadati</taxon>
        <taxon>Myxococcota</taxon>
        <taxon>Polyangia</taxon>
        <taxon>Polyangiales</taxon>
        <taxon>Polyangiaceae</taxon>
        <taxon>Sorangium</taxon>
    </lineage>
</organism>
<evidence type="ECO:0000313" key="1">
    <source>
        <dbReference type="EMBL" id="KYF49261.1"/>
    </source>
</evidence>
<dbReference type="EMBL" id="JEME01003224">
    <property type="protein sequence ID" value="KYG01813.1"/>
    <property type="molecule type" value="Genomic_DNA"/>
</dbReference>
<gene>
    <name evidence="1" type="ORF">BE04_21305</name>
    <name evidence="2" type="ORF">BE21_55975</name>
</gene>
<dbReference type="Proteomes" id="UP000075502">
    <property type="component" value="Unassembled WGS sequence"/>
</dbReference>
<reference evidence="3 4" key="1">
    <citation type="submission" date="2014-02" db="EMBL/GenBank/DDBJ databases">
        <title>The small core and large imbalanced accessory genome model reveals a collaborative survival strategy of Sorangium cellulosum strains in nature.</title>
        <authorList>
            <person name="Han K."/>
            <person name="Peng R."/>
            <person name="Blom J."/>
            <person name="Li Y.-Z."/>
        </authorList>
    </citation>
    <scope>NUCLEOTIDE SEQUENCE [LARGE SCALE GENOMIC DNA]</scope>
    <source>
        <strain evidence="2 3">So0007-03</strain>
        <strain evidence="1 4">So0157-18</strain>
    </source>
</reference>
<evidence type="ECO:0000313" key="2">
    <source>
        <dbReference type="EMBL" id="KYG01813.1"/>
    </source>
</evidence>